<comment type="similarity">
    <text evidence="1">Belongs to the LDH2/MDH2 oxidoreductase family.</text>
</comment>
<dbReference type="OrthoDB" id="9811519at2"/>
<dbReference type="InterPro" id="IPR043144">
    <property type="entry name" value="Mal/L-sulf/L-lact_DH-like_ah"/>
</dbReference>
<dbReference type="PANTHER" id="PTHR11091:SF0">
    <property type="entry name" value="MALATE DEHYDROGENASE"/>
    <property type="match status" value="1"/>
</dbReference>
<evidence type="ECO:0000313" key="4">
    <source>
        <dbReference type="Proteomes" id="UP000076128"/>
    </source>
</evidence>
<dbReference type="GO" id="GO:0016491">
    <property type="term" value="F:oxidoreductase activity"/>
    <property type="evidence" value="ECO:0007669"/>
    <property type="project" value="UniProtKB-KW"/>
</dbReference>
<dbReference type="PANTHER" id="PTHR11091">
    <property type="entry name" value="OXIDOREDUCTASE-RELATED"/>
    <property type="match status" value="1"/>
</dbReference>
<proteinExistence type="inferred from homology"/>
<dbReference type="PATRIC" id="fig|1335048.3.peg.3393"/>
<dbReference type="RefSeq" id="WP_066815129.1">
    <property type="nucleotide sequence ID" value="NZ_CP012661.1"/>
</dbReference>
<dbReference type="AlphaFoldDB" id="A0A159Z7E0"/>
<dbReference type="InterPro" id="IPR003767">
    <property type="entry name" value="Malate/L-lactate_DH-like"/>
</dbReference>
<name>A0A159Z7E0_9RHOB</name>
<evidence type="ECO:0000256" key="2">
    <source>
        <dbReference type="ARBA" id="ARBA00023002"/>
    </source>
</evidence>
<reference evidence="3 4" key="1">
    <citation type="submission" date="2015-09" db="EMBL/GenBank/DDBJ databases">
        <title>Complete genome sequence of Defluviimonas alba cai42t isolated from an oilfield in Xinjiang.</title>
        <authorList>
            <person name="Geng S."/>
            <person name="Pan X."/>
            <person name="Wu X."/>
        </authorList>
    </citation>
    <scope>NUCLEOTIDE SEQUENCE [LARGE SCALE GENOMIC DNA]</scope>
    <source>
        <strain evidence="4">cai42</strain>
    </source>
</reference>
<dbReference type="Pfam" id="PF02615">
    <property type="entry name" value="Ldh_2"/>
    <property type="match status" value="1"/>
</dbReference>
<protein>
    <submittedName>
        <fullName evidence="3">Malate/L-lactate dehydrogenase</fullName>
    </submittedName>
</protein>
<dbReference type="Gene3D" id="1.10.1530.10">
    <property type="match status" value="1"/>
</dbReference>
<dbReference type="STRING" id="1335048.AKL17_3266"/>
<organism evidence="3 4">
    <name type="scientific">Frigidibacter mobilis</name>
    <dbReference type="NCBI Taxonomy" id="1335048"/>
    <lineage>
        <taxon>Bacteria</taxon>
        <taxon>Pseudomonadati</taxon>
        <taxon>Pseudomonadota</taxon>
        <taxon>Alphaproteobacteria</taxon>
        <taxon>Rhodobacterales</taxon>
        <taxon>Paracoccaceae</taxon>
        <taxon>Frigidibacter</taxon>
    </lineage>
</organism>
<dbReference type="InterPro" id="IPR036111">
    <property type="entry name" value="Mal/L-sulfo/L-lacto_DH-like_sf"/>
</dbReference>
<gene>
    <name evidence="3" type="ORF">AKL17_3266</name>
</gene>
<accession>A0A159Z7E0</accession>
<keyword evidence="4" id="KW-1185">Reference proteome</keyword>
<keyword evidence="2" id="KW-0560">Oxidoreductase</keyword>
<dbReference type="Proteomes" id="UP000076128">
    <property type="component" value="Chromosome"/>
</dbReference>
<dbReference type="KEGG" id="daa:AKL17_3266"/>
<evidence type="ECO:0000256" key="1">
    <source>
        <dbReference type="ARBA" id="ARBA00006056"/>
    </source>
</evidence>
<dbReference type="Gene3D" id="3.30.1370.60">
    <property type="entry name" value="Hypothetical oxidoreductase yiak, domain 2"/>
    <property type="match status" value="1"/>
</dbReference>
<evidence type="ECO:0000313" key="3">
    <source>
        <dbReference type="EMBL" id="AMY70498.1"/>
    </source>
</evidence>
<sequence length="334" mass="34310">MQVSEQALRQLVVDLLQAHGAPPDAARLQADLLIEAELRGLPSHGVQRLPRLLARIGNGLADPVATGDHHWRRTAFLEVDGQRALGPVALMAAMEALLPAAHRAGLALAAIRNSNHIGMLAYYAEAAARRGVIGIVLSTSEALVHPFGGTEAMLGTNPVAIGIPTGEVPFVLDLASSAVSMGKIHHHALTGEALAPGWAVDAAGAPTTDAQAAKTGAIAPFGGAKGYGLGLAFELMVALLAGSDLAPEVRGTLDAVHPASKGDLLILLDPGADAGVTARLGAYLDALRHSRPADPGRPVAVPGDGMRARRAAALRDGIDVPDSLLNDLRTLRAA</sequence>
<dbReference type="SUPFAM" id="SSF89733">
    <property type="entry name" value="L-sulfolactate dehydrogenase-like"/>
    <property type="match status" value="1"/>
</dbReference>
<dbReference type="EMBL" id="CP012661">
    <property type="protein sequence ID" value="AMY70498.1"/>
    <property type="molecule type" value="Genomic_DNA"/>
</dbReference>
<dbReference type="Gene3D" id="3.30.60.50">
    <property type="entry name" value="Hypothetical oxidoreductase yiak, domain 3"/>
    <property type="match status" value="1"/>
</dbReference>
<dbReference type="InterPro" id="IPR043143">
    <property type="entry name" value="Mal/L-sulf/L-lact_DH-like_NADP"/>
</dbReference>